<feature type="transmembrane region" description="Helical" evidence="1">
    <location>
        <begin position="163"/>
        <end position="185"/>
    </location>
</feature>
<gene>
    <name evidence="3" type="ORF">BN9_116560</name>
</gene>
<evidence type="ECO:0000313" key="3">
    <source>
        <dbReference type="EMBL" id="CCI50138.1"/>
    </source>
</evidence>
<evidence type="ECO:0000256" key="1">
    <source>
        <dbReference type="SAM" id="Phobius"/>
    </source>
</evidence>
<dbReference type="InterPro" id="IPR014756">
    <property type="entry name" value="Ig_E-set"/>
</dbReference>
<dbReference type="OrthoDB" id="10250354at2759"/>
<dbReference type="Gene3D" id="2.60.40.150">
    <property type="entry name" value="C2 domain"/>
    <property type="match status" value="1"/>
</dbReference>
<evidence type="ECO:0000313" key="4">
    <source>
        <dbReference type="Proteomes" id="UP000053237"/>
    </source>
</evidence>
<dbReference type="SUPFAM" id="SSF46565">
    <property type="entry name" value="Chaperone J-domain"/>
    <property type="match status" value="1"/>
</dbReference>
<dbReference type="InterPro" id="IPR036869">
    <property type="entry name" value="J_dom_sf"/>
</dbReference>
<dbReference type="GO" id="GO:0008320">
    <property type="term" value="F:protein transmembrane transporter activity"/>
    <property type="evidence" value="ECO:0007669"/>
    <property type="project" value="TreeGrafter"/>
</dbReference>
<dbReference type="Proteomes" id="UP000053237">
    <property type="component" value="Unassembled WGS sequence"/>
</dbReference>
<dbReference type="PRINTS" id="PR00625">
    <property type="entry name" value="JDOMAIN"/>
</dbReference>
<proteinExistence type="predicted"/>
<organism evidence="3 4">
    <name type="scientific">Albugo candida</name>
    <dbReference type="NCBI Taxonomy" id="65357"/>
    <lineage>
        <taxon>Eukaryota</taxon>
        <taxon>Sar</taxon>
        <taxon>Stramenopiles</taxon>
        <taxon>Oomycota</taxon>
        <taxon>Peronosporomycetes</taxon>
        <taxon>Albuginales</taxon>
        <taxon>Albuginaceae</taxon>
        <taxon>Albugo</taxon>
    </lineage>
</organism>
<protein>
    <recommendedName>
        <fullName evidence="2">J domain-containing protein</fullName>
    </recommendedName>
</protein>
<feature type="transmembrane region" description="Helical" evidence="1">
    <location>
        <begin position="6"/>
        <end position="29"/>
    </location>
</feature>
<dbReference type="GO" id="GO:0031207">
    <property type="term" value="C:Sec62/Sec63 complex"/>
    <property type="evidence" value="ECO:0007669"/>
    <property type="project" value="TreeGrafter"/>
</dbReference>
<dbReference type="GO" id="GO:0003723">
    <property type="term" value="F:RNA binding"/>
    <property type="evidence" value="ECO:0007669"/>
    <property type="project" value="TreeGrafter"/>
</dbReference>
<dbReference type="InterPro" id="IPR001623">
    <property type="entry name" value="DnaJ_domain"/>
</dbReference>
<dbReference type="PANTHER" id="PTHR24075">
    <property type="entry name" value="SEC63 DOMAIN-CONTAINING"/>
    <property type="match status" value="1"/>
</dbReference>
<dbReference type="Gene3D" id="1.10.287.110">
    <property type="entry name" value="DnaJ domain"/>
    <property type="match status" value="1"/>
</dbReference>
<dbReference type="STRING" id="65357.A0A024GUT7"/>
<dbReference type="EMBL" id="CAIX01000398">
    <property type="protein sequence ID" value="CCI50138.1"/>
    <property type="molecule type" value="Genomic_DNA"/>
</dbReference>
<reference evidence="3 4" key="1">
    <citation type="submission" date="2012-05" db="EMBL/GenBank/DDBJ databases">
        <title>Recombination and specialization in a pathogen metapopulation.</title>
        <authorList>
            <person name="Gardiner A."/>
            <person name="Kemen E."/>
            <person name="Schultz-Larsen T."/>
            <person name="MacLean D."/>
            <person name="Van Oosterhout C."/>
            <person name="Jones J.D.G."/>
        </authorList>
    </citation>
    <scope>NUCLEOTIDE SEQUENCE [LARGE SCALE GENOMIC DNA]</scope>
    <source>
        <strain evidence="3 4">Ac Nc2</strain>
    </source>
</reference>
<dbReference type="PANTHER" id="PTHR24075:SF0">
    <property type="entry name" value="TRANSLOCATION PROTEIN SEC63 HOMOLOG"/>
    <property type="match status" value="1"/>
</dbReference>
<dbReference type="CDD" id="cd06257">
    <property type="entry name" value="DnaJ"/>
    <property type="match status" value="1"/>
</dbReference>
<dbReference type="SMART" id="SM00271">
    <property type="entry name" value="DnaJ"/>
    <property type="match status" value="1"/>
</dbReference>
<feature type="transmembrane region" description="Helical" evidence="1">
    <location>
        <begin position="41"/>
        <end position="59"/>
    </location>
</feature>
<accession>A0A024GUT7</accession>
<dbReference type="Pfam" id="PF00226">
    <property type="entry name" value="DnaJ"/>
    <property type="match status" value="1"/>
</dbReference>
<dbReference type="InterPro" id="IPR035892">
    <property type="entry name" value="C2_domain_sf"/>
</dbReference>
<dbReference type="SUPFAM" id="SSF81296">
    <property type="entry name" value="E set domains"/>
    <property type="match status" value="1"/>
</dbReference>
<feature type="domain" description="J" evidence="2">
    <location>
        <begin position="75"/>
        <end position="141"/>
    </location>
</feature>
<evidence type="ECO:0000259" key="2">
    <source>
        <dbReference type="PROSITE" id="PS50076"/>
    </source>
</evidence>
<dbReference type="PROSITE" id="PS50076">
    <property type="entry name" value="DNAJ_2"/>
    <property type="match status" value="1"/>
</dbReference>
<dbReference type="GO" id="GO:0006620">
    <property type="term" value="P:post-translational protein targeting to endoplasmic reticulum membrane"/>
    <property type="evidence" value="ECO:0007669"/>
    <property type="project" value="TreeGrafter"/>
</dbReference>
<name>A0A024GUT7_9STRA</name>
<keyword evidence="1" id="KW-0472">Membrane</keyword>
<comment type="caution">
    <text evidence="3">The sequence shown here is derived from an EMBL/GenBank/DDBJ whole genome shotgun (WGS) entry which is preliminary data.</text>
</comment>
<dbReference type="AlphaFoldDB" id="A0A024GUT7"/>
<dbReference type="InParanoid" id="A0A024GUT7"/>
<dbReference type="GO" id="GO:0006614">
    <property type="term" value="P:SRP-dependent cotranslational protein targeting to membrane"/>
    <property type="evidence" value="ECO:0007669"/>
    <property type="project" value="TreeGrafter"/>
</dbReference>
<keyword evidence="1" id="KW-0812">Transmembrane</keyword>
<keyword evidence="1" id="KW-1133">Transmembrane helix</keyword>
<keyword evidence="4" id="KW-1185">Reference proteome</keyword>
<sequence length="503" mass="57077">MSEGDAAFYSFSCVMLSLFIIPSGSLLLYRLYKLKPRQLRTMGTALHVAVVSIAIYLAWQCLIQIQEIGSIGAFDPYEILGIPESASLAEIKRAYRKMSMKYHPDKNIHDAAAFVKTFARISKAYESLTDKTSMENYQKYGHPDGRQSILVNFAVLPSFVSEYYSIVLATFYFALFFGGIAWIVYKFSKRSRNCKHLSRRTLNRFQETLHERMSVYEVLDVVLSSSELIETSDKTQREIEARTRSKAVDKLLKKTDAAKIFPTEVFNRIKKHSQPLVREYLIAAYFLLRQSKSSTLSTPLWLEEKIRHLLICLPYLLEHFASVAAKASVKSGYQSVTLLRCLNLLSGFAQGSFLADEESLRSQKQRLGANPLPELELHDVSMSVLDEHDFRAGDWLTLKFVLTRKHMDSNASKAPLATTLYDSIDPKSPFRKEQIWFLVLEKATKRLYAAWKCSDLSATVPQEIGFQGPKLAGKYQLEIRAVCIAYLGVETAMTKNISVAAPK</sequence>